<dbReference type="InterPro" id="IPR021148">
    <property type="entry name" value="Polysacc_synth_dom"/>
</dbReference>
<evidence type="ECO:0000259" key="1">
    <source>
        <dbReference type="Pfam" id="PF04669"/>
    </source>
</evidence>
<protein>
    <recommendedName>
        <fullName evidence="1">Polysaccharide biosynthesis domain-containing protein</fullName>
    </recommendedName>
</protein>
<sequence length="202" mass="24159">MPNLAEMLRVLQKTSHFYMFRPCRSPLIALLRMNYRHRSLEVLSRPADEFENDQSLEFLWASKAFEHSEVYFNLLCSVDPKLLKITPVDDLIYKLFREEFPVMDIRVIDETHLKSTKEKEKWRPFCERFKNILEDYSFGTLLRANAEEDNREENMILVTRIQFCCIEIARNREGVNDILRKKFRSIESDKESNLSTHKECNI</sequence>
<dbReference type="AlphaFoldDB" id="A0AAW1V4Z4"/>
<proteinExistence type="predicted"/>
<dbReference type="PANTHER" id="PTHR13410:SF9">
    <property type="entry name" value="PROTEIN PBDC1"/>
    <property type="match status" value="1"/>
</dbReference>
<keyword evidence="3" id="KW-1185">Reference proteome</keyword>
<dbReference type="Gene3D" id="1.10.3560.10">
    <property type="entry name" value="yst0336 like domain"/>
    <property type="match status" value="1"/>
</dbReference>
<accession>A0AAW1V4Z4</accession>
<evidence type="ECO:0000313" key="3">
    <source>
        <dbReference type="Proteomes" id="UP001431783"/>
    </source>
</evidence>
<organism evidence="2 3">
    <name type="scientific">Henosepilachna vigintioctopunctata</name>
    <dbReference type="NCBI Taxonomy" id="420089"/>
    <lineage>
        <taxon>Eukaryota</taxon>
        <taxon>Metazoa</taxon>
        <taxon>Ecdysozoa</taxon>
        <taxon>Arthropoda</taxon>
        <taxon>Hexapoda</taxon>
        <taxon>Insecta</taxon>
        <taxon>Pterygota</taxon>
        <taxon>Neoptera</taxon>
        <taxon>Endopterygota</taxon>
        <taxon>Coleoptera</taxon>
        <taxon>Polyphaga</taxon>
        <taxon>Cucujiformia</taxon>
        <taxon>Coccinelloidea</taxon>
        <taxon>Coccinellidae</taxon>
        <taxon>Epilachninae</taxon>
        <taxon>Epilachnini</taxon>
        <taxon>Henosepilachna</taxon>
    </lineage>
</organism>
<reference evidence="2 3" key="1">
    <citation type="submission" date="2023-03" db="EMBL/GenBank/DDBJ databases">
        <title>Genome insight into feeding habits of ladybird beetles.</title>
        <authorList>
            <person name="Li H.-S."/>
            <person name="Huang Y.-H."/>
            <person name="Pang H."/>
        </authorList>
    </citation>
    <scope>NUCLEOTIDE SEQUENCE [LARGE SCALE GENOMIC DNA]</scope>
    <source>
        <strain evidence="2">SYSU_2023b</strain>
        <tissue evidence="2">Whole body</tissue>
    </source>
</reference>
<dbReference type="PANTHER" id="PTHR13410">
    <property type="entry name" value="PROTEIN PBDC1"/>
    <property type="match status" value="1"/>
</dbReference>
<evidence type="ECO:0000313" key="2">
    <source>
        <dbReference type="EMBL" id="KAK9887191.1"/>
    </source>
</evidence>
<dbReference type="EMBL" id="JARQZJ010000106">
    <property type="protein sequence ID" value="KAK9887191.1"/>
    <property type="molecule type" value="Genomic_DNA"/>
</dbReference>
<feature type="domain" description="Polysaccharide biosynthesis" evidence="1">
    <location>
        <begin position="57"/>
        <end position="179"/>
    </location>
</feature>
<name>A0AAW1V4Z4_9CUCU</name>
<dbReference type="InterPro" id="IPR008476">
    <property type="entry name" value="PBDC1_metazoa/fungi"/>
</dbReference>
<dbReference type="Proteomes" id="UP001431783">
    <property type="component" value="Unassembled WGS sequence"/>
</dbReference>
<dbReference type="InterPro" id="IPR023139">
    <property type="entry name" value="PBDC1-like_dom_sf"/>
</dbReference>
<dbReference type="Pfam" id="PF04669">
    <property type="entry name" value="PBDC1"/>
    <property type="match status" value="1"/>
</dbReference>
<dbReference type="GO" id="GO:0005737">
    <property type="term" value="C:cytoplasm"/>
    <property type="evidence" value="ECO:0007669"/>
    <property type="project" value="TreeGrafter"/>
</dbReference>
<comment type="caution">
    <text evidence="2">The sequence shown here is derived from an EMBL/GenBank/DDBJ whole genome shotgun (WGS) entry which is preliminary data.</text>
</comment>
<gene>
    <name evidence="2" type="ORF">WA026_021032</name>
</gene>